<sequence length="621" mass="69137">MKYLNQFKSILYVVLLVALGASSCTKGLDYENTGAINPKNVWTDSVLIKAYLNDIYGGLMPRWELGSGANADEGINAAGGNLGSFQQGIVDVAVNFTNLDYTYIDKANYFMDQLEGVQESVLSATTKNRLIGEAKFWRAWKYWEMVSSIGGVPLILHTQDGSDLNSLKVPRSKTSECVAQIIKDLDEAASSLPPNYSGVDYGRINRAAALGLKARILLWYASPLFNATNDQARWTNAYNAAKAAVQAADVAGFGLFENYRLIWYSRNKEQIMVRQYYYPDSYMNFAPIRPLAFTNGSTNSDQPILPLLIAYPKRDGSPMQLDQNQLSNPAYNQQFLTDFYTNRDDRFYATIWCGGTVYPTPDVNVIGMTTPRSRSYWQAWTWKEKATPSTVLPARDNSLFSGISPLIQNGDENGVTGFFQRKGLDTLLDRNALVGVAANAKSWFSPMRYAELLLNLAESANETGRSGEALNALYAIRKRAGIAAGTAINYGITATGQADLRQVIINERQVELAFEGFRYADLRRWKRYDILNAQGTRKGLLLMLNKGQALPGNTDNIMNAAVRSKFSAVVIENLDKTASANQFYKLSLKHWFNSLNPAQISIEPDQLPQNKEWGGTFDPLQ</sequence>
<dbReference type="OrthoDB" id="5694214at2"/>
<evidence type="ECO:0000256" key="4">
    <source>
        <dbReference type="ARBA" id="ARBA00023136"/>
    </source>
</evidence>
<evidence type="ECO:0000259" key="7">
    <source>
        <dbReference type="Pfam" id="PF07980"/>
    </source>
</evidence>
<keyword evidence="3 6" id="KW-0732">Signal</keyword>
<feature type="domain" description="RagB/SusD" evidence="7">
    <location>
        <begin position="284"/>
        <end position="544"/>
    </location>
</feature>
<dbReference type="Pfam" id="PF14322">
    <property type="entry name" value="SusD-like_3"/>
    <property type="match status" value="1"/>
</dbReference>
<evidence type="ECO:0000256" key="5">
    <source>
        <dbReference type="ARBA" id="ARBA00023237"/>
    </source>
</evidence>
<name>A0A420BJX4_SPHD1</name>
<dbReference type="AlphaFoldDB" id="A0A420BJX4"/>
<feature type="chain" id="PRO_5018999806" evidence="6">
    <location>
        <begin position="24"/>
        <end position="621"/>
    </location>
</feature>
<organism evidence="9 10">
    <name type="scientific">Sphingobacterium detergens</name>
    <dbReference type="NCBI Taxonomy" id="1145106"/>
    <lineage>
        <taxon>Bacteria</taxon>
        <taxon>Pseudomonadati</taxon>
        <taxon>Bacteroidota</taxon>
        <taxon>Sphingobacteriia</taxon>
        <taxon>Sphingobacteriales</taxon>
        <taxon>Sphingobacteriaceae</taxon>
        <taxon>Sphingobacterium</taxon>
    </lineage>
</organism>
<protein>
    <submittedName>
        <fullName evidence="9">Putative outer membrane starch-binding protein</fullName>
    </submittedName>
</protein>
<evidence type="ECO:0000313" key="9">
    <source>
        <dbReference type="EMBL" id="RKE56987.1"/>
    </source>
</evidence>
<dbReference type="RefSeq" id="WP_120258592.1">
    <property type="nucleotide sequence ID" value="NZ_RAPY01000001.1"/>
</dbReference>
<dbReference type="InterPro" id="IPR033985">
    <property type="entry name" value="SusD-like_N"/>
</dbReference>
<dbReference type="EMBL" id="RAPY01000001">
    <property type="protein sequence ID" value="RKE56987.1"/>
    <property type="molecule type" value="Genomic_DNA"/>
</dbReference>
<gene>
    <name evidence="9" type="ORF">DFQ12_1861</name>
</gene>
<comment type="subcellular location">
    <subcellularLocation>
        <location evidence="1">Cell outer membrane</location>
    </subcellularLocation>
</comment>
<dbReference type="InterPro" id="IPR012944">
    <property type="entry name" value="SusD_RagB_dom"/>
</dbReference>
<accession>A0A420BJX4</accession>
<evidence type="ECO:0000256" key="1">
    <source>
        <dbReference type="ARBA" id="ARBA00004442"/>
    </source>
</evidence>
<dbReference type="Proteomes" id="UP000286246">
    <property type="component" value="Unassembled WGS sequence"/>
</dbReference>
<dbReference type="SUPFAM" id="SSF48452">
    <property type="entry name" value="TPR-like"/>
    <property type="match status" value="1"/>
</dbReference>
<comment type="similarity">
    <text evidence="2">Belongs to the SusD family.</text>
</comment>
<evidence type="ECO:0000256" key="2">
    <source>
        <dbReference type="ARBA" id="ARBA00006275"/>
    </source>
</evidence>
<keyword evidence="5" id="KW-0998">Cell outer membrane</keyword>
<evidence type="ECO:0000259" key="8">
    <source>
        <dbReference type="Pfam" id="PF14322"/>
    </source>
</evidence>
<dbReference type="Pfam" id="PF07980">
    <property type="entry name" value="SusD_RagB"/>
    <property type="match status" value="1"/>
</dbReference>
<dbReference type="Gene3D" id="1.25.40.390">
    <property type="match status" value="1"/>
</dbReference>
<dbReference type="InterPro" id="IPR011990">
    <property type="entry name" value="TPR-like_helical_dom_sf"/>
</dbReference>
<dbReference type="GO" id="GO:0009279">
    <property type="term" value="C:cell outer membrane"/>
    <property type="evidence" value="ECO:0007669"/>
    <property type="project" value="UniProtKB-SubCell"/>
</dbReference>
<feature type="signal peptide" evidence="6">
    <location>
        <begin position="1"/>
        <end position="23"/>
    </location>
</feature>
<reference evidence="9 10" key="1">
    <citation type="submission" date="2018-09" db="EMBL/GenBank/DDBJ databases">
        <title>Genomic Encyclopedia of Type Strains, Phase III (KMG-III): the genomes of soil and plant-associated and newly described type strains.</title>
        <authorList>
            <person name="Whitman W."/>
        </authorList>
    </citation>
    <scope>NUCLEOTIDE SEQUENCE [LARGE SCALE GENOMIC DNA]</scope>
    <source>
        <strain evidence="9 10">CECT 7938</strain>
    </source>
</reference>
<proteinExistence type="inferred from homology"/>
<evidence type="ECO:0000313" key="10">
    <source>
        <dbReference type="Proteomes" id="UP000286246"/>
    </source>
</evidence>
<feature type="domain" description="SusD-like N-terminal" evidence="8">
    <location>
        <begin position="94"/>
        <end position="218"/>
    </location>
</feature>
<comment type="caution">
    <text evidence="9">The sequence shown here is derived from an EMBL/GenBank/DDBJ whole genome shotgun (WGS) entry which is preliminary data.</text>
</comment>
<evidence type="ECO:0000256" key="6">
    <source>
        <dbReference type="SAM" id="SignalP"/>
    </source>
</evidence>
<keyword evidence="4" id="KW-0472">Membrane</keyword>
<evidence type="ECO:0000256" key="3">
    <source>
        <dbReference type="ARBA" id="ARBA00022729"/>
    </source>
</evidence>
<dbReference type="PROSITE" id="PS51257">
    <property type="entry name" value="PROKAR_LIPOPROTEIN"/>
    <property type="match status" value="1"/>
</dbReference>
<keyword evidence="10" id="KW-1185">Reference proteome</keyword>